<evidence type="ECO:0000313" key="5">
    <source>
        <dbReference type="EMBL" id="MCP8971258.1"/>
    </source>
</evidence>
<dbReference type="PROSITE" id="PS50987">
    <property type="entry name" value="HTH_ARSR_2"/>
    <property type="match status" value="1"/>
</dbReference>
<accession>A0AA41XE62</accession>
<dbReference type="Pfam" id="PF01022">
    <property type="entry name" value="HTH_5"/>
    <property type="match status" value="1"/>
</dbReference>
<dbReference type="InterPro" id="IPR001845">
    <property type="entry name" value="HTH_ArsR_DNA-bd_dom"/>
</dbReference>
<keyword evidence="6" id="KW-1185">Reference proteome</keyword>
<evidence type="ECO:0000313" key="6">
    <source>
        <dbReference type="Proteomes" id="UP001156102"/>
    </source>
</evidence>
<dbReference type="RefSeq" id="WP_254761185.1">
    <property type="nucleotide sequence ID" value="NZ_JANCLT010000022.1"/>
</dbReference>
<dbReference type="AlphaFoldDB" id="A0AA41XE62"/>
<dbReference type="PANTHER" id="PTHR43132">
    <property type="entry name" value="ARSENICAL RESISTANCE OPERON REPRESSOR ARSR-RELATED"/>
    <property type="match status" value="1"/>
</dbReference>
<dbReference type="EMBL" id="JANCLT010000022">
    <property type="protein sequence ID" value="MCP8971258.1"/>
    <property type="molecule type" value="Genomic_DNA"/>
</dbReference>
<dbReference type="Gene3D" id="1.10.10.10">
    <property type="entry name" value="Winged helix-like DNA-binding domain superfamily/Winged helix DNA-binding domain"/>
    <property type="match status" value="1"/>
</dbReference>
<keyword evidence="1" id="KW-0805">Transcription regulation</keyword>
<dbReference type="InterPro" id="IPR011991">
    <property type="entry name" value="ArsR-like_HTH"/>
</dbReference>
<dbReference type="Proteomes" id="UP001156102">
    <property type="component" value="Unassembled WGS sequence"/>
</dbReference>
<dbReference type="InterPro" id="IPR036390">
    <property type="entry name" value="WH_DNA-bd_sf"/>
</dbReference>
<sequence>MKNYELNQDLYINSAEKMKVLGHPVRFGLVKMLVDQGPSNVTDLHEEFQLPQPAISQHLTKLKSNQIVRGTRKGLEVYYEVIDEQAKNIVQFFS</sequence>
<evidence type="ECO:0000256" key="2">
    <source>
        <dbReference type="ARBA" id="ARBA00023125"/>
    </source>
</evidence>
<dbReference type="SMART" id="SM00418">
    <property type="entry name" value="HTH_ARSR"/>
    <property type="match status" value="1"/>
</dbReference>
<keyword evidence="3" id="KW-0804">Transcription</keyword>
<gene>
    <name evidence="5" type="ORF">NK662_22320</name>
</gene>
<protein>
    <submittedName>
        <fullName evidence="5">Metalloregulator ArsR/SmtB family transcription factor</fullName>
    </submittedName>
</protein>
<evidence type="ECO:0000256" key="1">
    <source>
        <dbReference type="ARBA" id="ARBA00023015"/>
    </source>
</evidence>
<organism evidence="5 6">
    <name type="scientific">Ectobacillus ponti</name>
    <dbReference type="NCBI Taxonomy" id="2961894"/>
    <lineage>
        <taxon>Bacteria</taxon>
        <taxon>Bacillati</taxon>
        <taxon>Bacillota</taxon>
        <taxon>Bacilli</taxon>
        <taxon>Bacillales</taxon>
        <taxon>Bacillaceae</taxon>
        <taxon>Ectobacillus</taxon>
    </lineage>
</organism>
<dbReference type="CDD" id="cd00090">
    <property type="entry name" value="HTH_ARSR"/>
    <property type="match status" value="1"/>
</dbReference>
<reference evidence="5" key="1">
    <citation type="submission" date="2022-07" db="EMBL/GenBank/DDBJ databases">
        <authorList>
            <person name="Li W.-J."/>
            <person name="Deng Q.-Q."/>
        </authorList>
    </citation>
    <scope>NUCLEOTIDE SEQUENCE</scope>
    <source>
        <strain evidence="5">SYSU M60031</strain>
    </source>
</reference>
<comment type="caution">
    <text evidence="5">The sequence shown here is derived from an EMBL/GenBank/DDBJ whole genome shotgun (WGS) entry which is preliminary data.</text>
</comment>
<dbReference type="PRINTS" id="PR00778">
    <property type="entry name" value="HTHARSR"/>
</dbReference>
<dbReference type="NCBIfam" id="NF033788">
    <property type="entry name" value="HTH_metalloreg"/>
    <property type="match status" value="1"/>
</dbReference>
<evidence type="ECO:0000256" key="3">
    <source>
        <dbReference type="ARBA" id="ARBA00023163"/>
    </source>
</evidence>
<dbReference type="InterPro" id="IPR036388">
    <property type="entry name" value="WH-like_DNA-bd_sf"/>
</dbReference>
<dbReference type="SUPFAM" id="SSF46785">
    <property type="entry name" value="Winged helix' DNA-binding domain"/>
    <property type="match status" value="1"/>
</dbReference>
<dbReference type="PANTHER" id="PTHR43132:SF2">
    <property type="entry name" value="ARSENICAL RESISTANCE OPERON REPRESSOR ARSR-RELATED"/>
    <property type="match status" value="1"/>
</dbReference>
<dbReference type="GO" id="GO:0003700">
    <property type="term" value="F:DNA-binding transcription factor activity"/>
    <property type="evidence" value="ECO:0007669"/>
    <property type="project" value="InterPro"/>
</dbReference>
<dbReference type="GO" id="GO:0003677">
    <property type="term" value="F:DNA binding"/>
    <property type="evidence" value="ECO:0007669"/>
    <property type="project" value="UniProtKB-KW"/>
</dbReference>
<proteinExistence type="predicted"/>
<name>A0AA41XE62_9BACI</name>
<keyword evidence="2" id="KW-0238">DNA-binding</keyword>
<evidence type="ECO:0000259" key="4">
    <source>
        <dbReference type="PROSITE" id="PS50987"/>
    </source>
</evidence>
<dbReference type="InterPro" id="IPR051011">
    <property type="entry name" value="Metal_resp_trans_reg"/>
</dbReference>
<feature type="domain" description="HTH arsR-type" evidence="4">
    <location>
        <begin position="6"/>
        <end position="94"/>
    </location>
</feature>